<dbReference type="SUPFAM" id="SSF51905">
    <property type="entry name" value="FAD/NAD(P)-binding domain"/>
    <property type="match status" value="1"/>
</dbReference>
<dbReference type="InterPro" id="IPR036188">
    <property type="entry name" value="FAD/NAD-bd_sf"/>
</dbReference>
<dbReference type="Proteomes" id="UP001302120">
    <property type="component" value="Unassembled WGS sequence"/>
</dbReference>
<dbReference type="PANTHER" id="PTHR32098:SF5">
    <property type="entry name" value="LYCOPENE BETA_EPSILON CYCLASE PROTEIN"/>
    <property type="match status" value="1"/>
</dbReference>
<dbReference type="EMBL" id="JAYGHG010000037">
    <property type="protein sequence ID" value="MEA5583217.1"/>
    <property type="molecule type" value="Genomic_DNA"/>
</dbReference>
<evidence type="ECO:0000313" key="1">
    <source>
        <dbReference type="EMBL" id="MEA5583217.1"/>
    </source>
</evidence>
<reference evidence="1 2" key="1">
    <citation type="submission" date="2023-12" db="EMBL/GenBank/DDBJ databases">
        <title>Baltic Sea Cyanobacteria.</title>
        <authorList>
            <person name="Delbaje E."/>
            <person name="Fewer D.P."/>
            <person name="Shishido T.K."/>
        </authorList>
    </citation>
    <scope>NUCLEOTIDE SEQUENCE [LARGE SCALE GENOMIC DNA]</scope>
    <source>
        <strain evidence="1 2">UHCC-0300</strain>
    </source>
</reference>
<keyword evidence="2" id="KW-1185">Reference proteome</keyword>
<name>A0ABU5UI86_9CYAN</name>
<organism evidence="1 2">
    <name type="scientific">Nodularia harveyana UHCC-0300</name>
    <dbReference type="NCBI Taxonomy" id="2974287"/>
    <lineage>
        <taxon>Bacteria</taxon>
        <taxon>Bacillati</taxon>
        <taxon>Cyanobacteriota</taxon>
        <taxon>Cyanophyceae</taxon>
        <taxon>Nostocales</taxon>
        <taxon>Nodulariaceae</taxon>
        <taxon>Nodularia</taxon>
    </lineage>
</organism>
<sequence>MSPSLTETILSQLPGDVLGGLRQADGFLTSLRENTAPVPTVVKESQEPLESIDWDVIVCGGTLGILIGCALAVKGLRVALMERGILRGREQEWNISRPELDVFVELDLLSIEELEQAIATKYNPARVSFASGTEIWVEDVLNIGVDPIYLLDTLKNRFISLGGNLLENTPFTEAIIHPQGVIVNNQYTTRLLIDAMGNFSPITKQARQGKKPDALCLVVGSCAQGFPPNTTGDLLFSFTSLENQCQYFWEAFPAKDGRTTYLFTYMDAEPQRLSLEALFEEYLRLLPEYQGVELNQLQFQRALFGFFPSDRQSPITTPWNRLLTVGDSSGNQSPLSFGGFGAMVRHLKRLTLGIHEALQTNQLSAKNLALLQPYQPNLTVTWLFQKAMSVGINQKIPPEQINQLLQAVFQEMQQLGTPVLKPFLQDVVQFSGLTQTLLKTGLFHPLLIAKIIPQVGLLSLLDWIVHYGNLGIYTGLYRLTPILETWIKNQPSEQQYYWHRLIDAWKYGSGADYFDQDRKNEPQRTQSTQRN</sequence>
<proteinExistence type="predicted"/>
<dbReference type="RefSeq" id="WP_323197519.1">
    <property type="nucleotide sequence ID" value="NZ_JAYGHG010000037.1"/>
</dbReference>
<gene>
    <name evidence="1" type="ORF">VB620_17950</name>
</gene>
<comment type="caution">
    <text evidence="1">The sequence shown here is derived from an EMBL/GenBank/DDBJ whole genome shotgun (WGS) entry which is preliminary data.</text>
</comment>
<accession>A0ABU5UI86</accession>
<dbReference type="Gene3D" id="3.50.50.60">
    <property type="entry name" value="FAD/NAD(P)-binding domain"/>
    <property type="match status" value="1"/>
</dbReference>
<protein>
    <submittedName>
        <fullName evidence="1">FAD-binding oxidoreductase</fullName>
    </submittedName>
</protein>
<dbReference type="PANTHER" id="PTHR32098">
    <property type="entry name" value="LYCOPENE BETA/EPSILON CYCLASE PROTEIN"/>
    <property type="match status" value="1"/>
</dbReference>
<evidence type="ECO:0000313" key="2">
    <source>
        <dbReference type="Proteomes" id="UP001302120"/>
    </source>
</evidence>